<evidence type="ECO:0000313" key="2">
    <source>
        <dbReference type="Proteomes" id="UP000463388"/>
    </source>
</evidence>
<gene>
    <name evidence="1" type="ORF">GKZ27_08750</name>
</gene>
<dbReference type="EMBL" id="WSRR01000023">
    <property type="protein sequence ID" value="MVX61541.1"/>
    <property type="molecule type" value="Genomic_DNA"/>
</dbReference>
<reference evidence="1 2" key="1">
    <citation type="submission" date="2019-12" db="EMBL/GenBank/DDBJ databases">
        <title>Microbes associate with the intestines of laboratory mice.</title>
        <authorList>
            <person name="Navarre W."/>
            <person name="Wong E."/>
        </authorList>
    </citation>
    <scope>NUCLEOTIDE SEQUENCE [LARGE SCALE GENOMIC DNA]</scope>
    <source>
        <strain evidence="1 2">NM66_B29</strain>
    </source>
</reference>
<protein>
    <submittedName>
        <fullName evidence="1">DUF4194 domain-containing protein</fullName>
    </submittedName>
</protein>
<dbReference type="InterPro" id="IPR025449">
    <property type="entry name" value="JetB"/>
</dbReference>
<organism evidence="1 2">
    <name type="scientific">Adlercreutzia mucosicola</name>
    <dbReference type="NCBI Taxonomy" id="580026"/>
    <lineage>
        <taxon>Bacteria</taxon>
        <taxon>Bacillati</taxon>
        <taxon>Actinomycetota</taxon>
        <taxon>Coriobacteriia</taxon>
        <taxon>Eggerthellales</taxon>
        <taxon>Eggerthellaceae</taxon>
        <taxon>Adlercreutzia</taxon>
    </lineage>
</organism>
<name>A0A6N8JNU2_9ACTN</name>
<comment type="caution">
    <text evidence="1">The sequence shown here is derived from an EMBL/GenBank/DDBJ whole genome shotgun (WGS) entry which is preliminary data.</text>
</comment>
<keyword evidence="2" id="KW-1185">Reference proteome</keyword>
<accession>A0A6N8JNU2</accession>
<dbReference type="AlphaFoldDB" id="A0A6N8JNU2"/>
<dbReference type="Proteomes" id="UP000463388">
    <property type="component" value="Unassembled WGS sequence"/>
</dbReference>
<evidence type="ECO:0000313" key="1">
    <source>
        <dbReference type="EMBL" id="MVX61541.1"/>
    </source>
</evidence>
<proteinExistence type="predicted"/>
<dbReference type="Pfam" id="PF13835">
    <property type="entry name" value="DUF4194"/>
    <property type="match status" value="1"/>
</dbReference>
<sequence>METLDNSAFRILSGGSLVSAVTEIQQDKTEKPGTLWESDQGVLSLEGRRVLLQLIRGPFLDENRHPDLWKTLVANRATIVQRCNDLLLDLVVDVDKGIAFVRNAPAQDESIPKATRSINLGLIDTLLLLVLRRELLLSLEARAIIDKNETLDSLTQYRPLARLDEAAFAKKLSQSWTKMRTHNIVMPLDESETRFEVSPVLSIVFGADEADFVAESIEQLLDESISSESATAPEERNL</sequence>